<dbReference type="AlphaFoldDB" id="A0AAN6ULX7"/>
<sequence>MAPAPASPPFDLRAQIIEAHVTLVIAKEPLGTYKAIVLRTEGGIRGVLLSETASSAHDALQALHVKSAEAVQNHISSNGFDVTSRFKKRRSKHASHDDGDDSDSASTAVTAETTDSTCEFLSDNETISVVLADAGRRRRKTGRPSKTKSPQTKTRRSRPRSRSPASSRRVLERMPRLTRHAIEQAALAYVRRQQPRDTTTTTMTTTMKTMKTMAGPLRASVRSVWVAGIGYDVVGYGGGDLTRLAVGLGGPPGAGVVRFEVEVAGGGGGVGEVLPPLPPLSLSLSLPVGGGAGGGGASGGGMSAGGGMRTVPGGGWKAADAVGAGPPVGWDGGFRPPPPPPPPPPPSAEGQGQSGQPHSAFGIDDGGC</sequence>
<evidence type="ECO:0000313" key="2">
    <source>
        <dbReference type="EMBL" id="KAK4135477.1"/>
    </source>
</evidence>
<feature type="compositionally biased region" description="Basic residues" evidence="1">
    <location>
        <begin position="136"/>
        <end position="146"/>
    </location>
</feature>
<feature type="compositionally biased region" description="Low complexity" evidence="1">
    <location>
        <begin position="104"/>
        <end position="116"/>
    </location>
</feature>
<comment type="caution">
    <text evidence="2">The sequence shown here is derived from an EMBL/GenBank/DDBJ whole genome shotgun (WGS) entry which is preliminary data.</text>
</comment>
<reference evidence="2" key="1">
    <citation type="journal article" date="2023" name="Mol. Phylogenet. Evol.">
        <title>Genome-scale phylogeny and comparative genomics of the fungal order Sordariales.</title>
        <authorList>
            <person name="Hensen N."/>
            <person name="Bonometti L."/>
            <person name="Westerberg I."/>
            <person name="Brannstrom I.O."/>
            <person name="Guillou S."/>
            <person name="Cros-Aarteil S."/>
            <person name="Calhoun S."/>
            <person name="Haridas S."/>
            <person name="Kuo A."/>
            <person name="Mondo S."/>
            <person name="Pangilinan J."/>
            <person name="Riley R."/>
            <person name="LaButti K."/>
            <person name="Andreopoulos B."/>
            <person name="Lipzen A."/>
            <person name="Chen C."/>
            <person name="Yan M."/>
            <person name="Daum C."/>
            <person name="Ng V."/>
            <person name="Clum A."/>
            <person name="Steindorff A."/>
            <person name="Ohm R.A."/>
            <person name="Martin F."/>
            <person name="Silar P."/>
            <person name="Natvig D.O."/>
            <person name="Lalanne C."/>
            <person name="Gautier V."/>
            <person name="Ament-Velasquez S.L."/>
            <person name="Kruys A."/>
            <person name="Hutchinson M.I."/>
            <person name="Powell A.J."/>
            <person name="Barry K."/>
            <person name="Miller A.N."/>
            <person name="Grigoriev I.V."/>
            <person name="Debuchy R."/>
            <person name="Gladieux P."/>
            <person name="Hiltunen Thoren M."/>
            <person name="Johannesson H."/>
        </authorList>
    </citation>
    <scope>NUCLEOTIDE SEQUENCE</scope>
    <source>
        <strain evidence="2">CBS 123565</strain>
    </source>
</reference>
<accession>A0AAN6ULX7</accession>
<dbReference type="Proteomes" id="UP001304895">
    <property type="component" value="Unassembled WGS sequence"/>
</dbReference>
<feature type="compositionally biased region" description="Pro residues" evidence="1">
    <location>
        <begin position="335"/>
        <end position="347"/>
    </location>
</feature>
<evidence type="ECO:0000256" key="1">
    <source>
        <dbReference type="SAM" id="MobiDB-lite"/>
    </source>
</evidence>
<protein>
    <submittedName>
        <fullName evidence="2">Uncharacterized protein</fullName>
    </submittedName>
</protein>
<keyword evidence="3" id="KW-1185">Reference proteome</keyword>
<evidence type="ECO:0000313" key="3">
    <source>
        <dbReference type="Proteomes" id="UP001304895"/>
    </source>
</evidence>
<feature type="compositionally biased region" description="Low complexity" evidence="1">
    <location>
        <begin position="318"/>
        <end position="329"/>
    </location>
</feature>
<feature type="region of interest" description="Disordered" evidence="1">
    <location>
        <begin position="131"/>
        <end position="173"/>
    </location>
</feature>
<reference evidence="2" key="2">
    <citation type="submission" date="2023-05" db="EMBL/GenBank/DDBJ databases">
        <authorList>
            <consortium name="Lawrence Berkeley National Laboratory"/>
            <person name="Steindorff A."/>
            <person name="Hensen N."/>
            <person name="Bonometti L."/>
            <person name="Westerberg I."/>
            <person name="Brannstrom I.O."/>
            <person name="Guillou S."/>
            <person name="Cros-Aarteil S."/>
            <person name="Calhoun S."/>
            <person name="Haridas S."/>
            <person name="Kuo A."/>
            <person name="Mondo S."/>
            <person name="Pangilinan J."/>
            <person name="Riley R."/>
            <person name="Labutti K."/>
            <person name="Andreopoulos B."/>
            <person name="Lipzen A."/>
            <person name="Chen C."/>
            <person name="Yanf M."/>
            <person name="Daum C."/>
            <person name="Ng V."/>
            <person name="Clum A."/>
            <person name="Ohm R."/>
            <person name="Martin F."/>
            <person name="Silar P."/>
            <person name="Natvig D."/>
            <person name="Lalanne C."/>
            <person name="Gautier V."/>
            <person name="Ament-Velasquez S.L."/>
            <person name="Kruys A."/>
            <person name="Hutchinson M.I."/>
            <person name="Powell A.J."/>
            <person name="Barry K."/>
            <person name="Miller A.N."/>
            <person name="Grigoriev I.V."/>
            <person name="Debuchy R."/>
            <person name="Gladieux P."/>
            <person name="Thoren M.H."/>
            <person name="Johannesson H."/>
        </authorList>
    </citation>
    <scope>NUCLEOTIDE SEQUENCE</scope>
    <source>
        <strain evidence="2">CBS 123565</strain>
    </source>
</reference>
<feature type="region of interest" description="Disordered" evidence="1">
    <location>
        <begin position="317"/>
        <end position="368"/>
    </location>
</feature>
<feature type="region of interest" description="Disordered" evidence="1">
    <location>
        <begin position="91"/>
        <end position="116"/>
    </location>
</feature>
<name>A0AAN6ULX7_9PEZI</name>
<dbReference type="EMBL" id="MU853406">
    <property type="protein sequence ID" value="KAK4135477.1"/>
    <property type="molecule type" value="Genomic_DNA"/>
</dbReference>
<organism evidence="2 3">
    <name type="scientific">Trichocladium antarcticum</name>
    <dbReference type="NCBI Taxonomy" id="1450529"/>
    <lineage>
        <taxon>Eukaryota</taxon>
        <taxon>Fungi</taxon>
        <taxon>Dikarya</taxon>
        <taxon>Ascomycota</taxon>
        <taxon>Pezizomycotina</taxon>
        <taxon>Sordariomycetes</taxon>
        <taxon>Sordariomycetidae</taxon>
        <taxon>Sordariales</taxon>
        <taxon>Chaetomiaceae</taxon>
        <taxon>Trichocladium</taxon>
    </lineage>
</organism>
<gene>
    <name evidence="2" type="ORF">BT67DRAFT_433551</name>
</gene>
<proteinExistence type="predicted"/>